<feature type="non-terminal residue" evidence="1">
    <location>
        <position position="72"/>
    </location>
</feature>
<gene>
    <name evidence="1" type="ORF">S01H1_69277</name>
</gene>
<protein>
    <submittedName>
        <fullName evidence="1">Uncharacterized protein</fullName>
    </submittedName>
</protein>
<proteinExistence type="predicted"/>
<comment type="caution">
    <text evidence="1">The sequence shown here is derived from an EMBL/GenBank/DDBJ whole genome shotgun (WGS) entry which is preliminary data.</text>
</comment>
<reference evidence="1" key="1">
    <citation type="journal article" date="2014" name="Front. Microbiol.">
        <title>High frequency of phylogenetically diverse reductive dehalogenase-homologous genes in deep subseafloor sedimentary metagenomes.</title>
        <authorList>
            <person name="Kawai M."/>
            <person name="Futagami T."/>
            <person name="Toyoda A."/>
            <person name="Takaki Y."/>
            <person name="Nishi S."/>
            <person name="Hori S."/>
            <person name="Arai W."/>
            <person name="Tsubouchi T."/>
            <person name="Morono Y."/>
            <person name="Uchiyama I."/>
            <person name="Ito T."/>
            <person name="Fujiyama A."/>
            <person name="Inagaki F."/>
            <person name="Takami H."/>
        </authorList>
    </citation>
    <scope>NUCLEOTIDE SEQUENCE</scope>
    <source>
        <strain evidence="1">Expedition CK06-06</strain>
    </source>
</reference>
<dbReference type="AlphaFoldDB" id="X0XTU9"/>
<sequence length="72" mass="7784">MRILAVDMGTGTQDILLFDSTKPVENALRMIMPSATEIAAGRIRAATRRRRPVALTGVTAGGGPCHWALERH</sequence>
<name>X0XTU9_9ZZZZ</name>
<evidence type="ECO:0000313" key="1">
    <source>
        <dbReference type="EMBL" id="GAG38732.1"/>
    </source>
</evidence>
<organism evidence="1">
    <name type="scientific">marine sediment metagenome</name>
    <dbReference type="NCBI Taxonomy" id="412755"/>
    <lineage>
        <taxon>unclassified sequences</taxon>
        <taxon>metagenomes</taxon>
        <taxon>ecological metagenomes</taxon>
    </lineage>
</organism>
<dbReference type="EMBL" id="BARS01045986">
    <property type="protein sequence ID" value="GAG38732.1"/>
    <property type="molecule type" value="Genomic_DNA"/>
</dbReference>
<accession>X0XTU9</accession>